<dbReference type="AlphaFoldDB" id="S7QC45"/>
<evidence type="ECO:0000259" key="1">
    <source>
        <dbReference type="PROSITE" id="PS50879"/>
    </source>
</evidence>
<dbReference type="HOGENOM" id="CLU_164205_1_1_1"/>
<dbReference type="Gene3D" id="3.30.420.10">
    <property type="entry name" value="Ribonuclease H-like superfamily/Ribonuclease H"/>
    <property type="match status" value="1"/>
</dbReference>
<gene>
    <name evidence="2" type="ORF">GLOTRDRAFT_20216</name>
</gene>
<dbReference type="OMA" id="LNTHYRN"/>
<dbReference type="InterPro" id="IPR002156">
    <property type="entry name" value="RNaseH_domain"/>
</dbReference>
<name>S7QC45_GLOTA</name>
<evidence type="ECO:0000313" key="3">
    <source>
        <dbReference type="Proteomes" id="UP000030669"/>
    </source>
</evidence>
<dbReference type="PROSITE" id="PS50879">
    <property type="entry name" value="RNASE_H_1"/>
    <property type="match status" value="1"/>
</dbReference>
<dbReference type="EMBL" id="KB469299">
    <property type="protein sequence ID" value="EPQ56933.1"/>
    <property type="molecule type" value="Genomic_DNA"/>
</dbReference>
<dbReference type="GO" id="GO:0003676">
    <property type="term" value="F:nucleic acid binding"/>
    <property type="evidence" value="ECO:0007669"/>
    <property type="project" value="InterPro"/>
</dbReference>
<feature type="domain" description="RNase H type-1" evidence="1">
    <location>
        <begin position="1"/>
        <end position="28"/>
    </location>
</feature>
<organism evidence="2 3">
    <name type="scientific">Gloeophyllum trabeum (strain ATCC 11539 / FP-39264 / Madison 617)</name>
    <name type="common">Brown rot fungus</name>
    <dbReference type="NCBI Taxonomy" id="670483"/>
    <lineage>
        <taxon>Eukaryota</taxon>
        <taxon>Fungi</taxon>
        <taxon>Dikarya</taxon>
        <taxon>Basidiomycota</taxon>
        <taxon>Agaricomycotina</taxon>
        <taxon>Agaricomycetes</taxon>
        <taxon>Gloeophyllales</taxon>
        <taxon>Gloeophyllaceae</taxon>
        <taxon>Gloeophyllum</taxon>
    </lineage>
</organism>
<dbReference type="Proteomes" id="UP000030669">
    <property type="component" value="Unassembled WGS sequence"/>
</dbReference>
<reference evidence="2 3" key="1">
    <citation type="journal article" date="2012" name="Science">
        <title>The Paleozoic origin of enzymatic lignin decomposition reconstructed from 31 fungal genomes.</title>
        <authorList>
            <person name="Floudas D."/>
            <person name="Binder M."/>
            <person name="Riley R."/>
            <person name="Barry K."/>
            <person name="Blanchette R.A."/>
            <person name="Henrissat B."/>
            <person name="Martinez A.T."/>
            <person name="Otillar R."/>
            <person name="Spatafora J.W."/>
            <person name="Yadav J.S."/>
            <person name="Aerts A."/>
            <person name="Benoit I."/>
            <person name="Boyd A."/>
            <person name="Carlson A."/>
            <person name="Copeland A."/>
            <person name="Coutinho P.M."/>
            <person name="de Vries R.P."/>
            <person name="Ferreira P."/>
            <person name="Findley K."/>
            <person name="Foster B."/>
            <person name="Gaskell J."/>
            <person name="Glotzer D."/>
            <person name="Gorecki P."/>
            <person name="Heitman J."/>
            <person name="Hesse C."/>
            <person name="Hori C."/>
            <person name="Igarashi K."/>
            <person name="Jurgens J.A."/>
            <person name="Kallen N."/>
            <person name="Kersten P."/>
            <person name="Kohler A."/>
            <person name="Kuees U."/>
            <person name="Kumar T.K.A."/>
            <person name="Kuo A."/>
            <person name="LaButti K."/>
            <person name="Larrondo L.F."/>
            <person name="Lindquist E."/>
            <person name="Ling A."/>
            <person name="Lombard V."/>
            <person name="Lucas S."/>
            <person name="Lundell T."/>
            <person name="Martin R."/>
            <person name="McLaughlin D.J."/>
            <person name="Morgenstern I."/>
            <person name="Morin E."/>
            <person name="Murat C."/>
            <person name="Nagy L.G."/>
            <person name="Nolan M."/>
            <person name="Ohm R.A."/>
            <person name="Patyshakuliyeva A."/>
            <person name="Rokas A."/>
            <person name="Ruiz-Duenas F.J."/>
            <person name="Sabat G."/>
            <person name="Salamov A."/>
            <person name="Samejima M."/>
            <person name="Schmutz J."/>
            <person name="Slot J.C."/>
            <person name="St John F."/>
            <person name="Stenlid J."/>
            <person name="Sun H."/>
            <person name="Sun S."/>
            <person name="Syed K."/>
            <person name="Tsang A."/>
            <person name="Wiebenga A."/>
            <person name="Young D."/>
            <person name="Pisabarro A."/>
            <person name="Eastwood D.C."/>
            <person name="Martin F."/>
            <person name="Cullen D."/>
            <person name="Grigoriev I.V."/>
            <person name="Hibbett D.S."/>
        </authorList>
    </citation>
    <scope>NUCLEOTIDE SEQUENCE [LARGE SCALE GENOMIC DNA]</scope>
    <source>
        <strain evidence="2 3">ATCC 11539</strain>
    </source>
</reference>
<dbReference type="SUPFAM" id="SSF53098">
    <property type="entry name" value="Ribonuclease H-like"/>
    <property type="match status" value="1"/>
</dbReference>
<feature type="non-terminal residue" evidence="2">
    <location>
        <position position="1"/>
    </location>
</feature>
<dbReference type="OrthoDB" id="3265515at2759"/>
<keyword evidence="3" id="KW-1185">Reference proteome</keyword>
<dbReference type="RefSeq" id="XP_007863870.1">
    <property type="nucleotide sequence ID" value="XM_007865679.1"/>
</dbReference>
<dbReference type="GO" id="GO:0004523">
    <property type="term" value="F:RNA-DNA hybrid ribonuclease activity"/>
    <property type="evidence" value="ECO:0007669"/>
    <property type="project" value="InterPro"/>
</dbReference>
<proteinExistence type="predicted"/>
<dbReference type="InterPro" id="IPR036397">
    <property type="entry name" value="RNaseH_sf"/>
</dbReference>
<dbReference type="KEGG" id="gtr:GLOTRDRAFT_20216"/>
<accession>S7QC45</accession>
<sequence>QLTIRWSPGHEKIPGNELADKEAKLAAEGKVSADKLLPQVLRNTKLPHSVSALKQAYREQTKRTWHIEWTKSPRYAKTAAIDSKLPSASFLDLAEGLTR</sequence>
<dbReference type="STRING" id="670483.S7QC45"/>
<feature type="non-terminal residue" evidence="2">
    <location>
        <position position="99"/>
    </location>
</feature>
<dbReference type="GeneID" id="19305001"/>
<dbReference type="eggNOG" id="ENOG502SC56">
    <property type="taxonomic scope" value="Eukaryota"/>
</dbReference>
<protein>
    <recommendedName>
        <fullName evidence="1">RNase H type-1 domain-containing protein</fullName>
    </recommendedName>
</protein>
<evidence type="ECO:0000313" key="2">
    <source>
        <dbReference type="EMBL" id="EPQ56933.1"/>
    </source>
</evidence>
<dbReference type="InterPro" id="IPR012337">
    <property type="entry name" value="RNaseH-like_sf"/>
</dbReference>